<accession>A0A9P6DHP2</accession>
<evidence type="ECO:0000256" key="1">
    <source>
        <dbReference type="SAM" id="Phobius"/>
    </source>
</evidence>
<evidence type="ECO:0000313" key="3">
    <source>
        <dbReference type="Proteomes" id="UP000807025"/>
    </source>
</evidence>
<dbReference type="Proteomes" id="UP000807025">
    <property type="component" value="Unassembled WGS sequence"/>
</dbReference>
<dbReference type="EMBL" id="MU154538">
    <property type="protein sequence ID" value="KAF9498234.1"/>
    <property type="molecule type" value="Genomic_DNA"/>
</dbReference>
<dbReference type="AlphaFoldDB" id="A0A9P6DHP2"/>
<organism evidence="2 3">
    <name type="scientific">Pleurotus eryngii</name>
    <name type="common">Boletus of the steppes</name>
    <dbReference type="NCBI Taxonomy" id="5323"/>
    <lineage>
        <taxon>Eukaryota</taxon>
        <taxon>Fungi</taxon>
        <taxon>Dikarya</taxon>
        <taxon>Basidiomycota</taxon>
        <taxon>Agaricomycotina</taxon>
        <taxon>Agaricomycetes</taxon>
        <taxon>Agaricomycetidae</taxon>
        <taxon>Agaricales</taxon>
        <taxon>Pleurotineae</taxon>
        <taxon>Pleurotaceae</taxon>
        <taxon>Pleurotus</taxon>
    </lineage>
</organism>
<reference evidence="2" key="1">
    <citation type="submission" date="2020-11" db="EMBL/GenBank/DDBJ databases">
        <authorList>
            <consortium name="DOE Joint Genome Institute"/>
            <person name="Ahrendt S."/>
            <person name="Riley R."/>
            <person name="Andreopoulos W."/>
            <person name="Labutti K."/>
            <person name="Pangilinan J."/>
            <person name="Ruiz-Duenas F.J."/>
            <person name="Barrasa J.M."/>
            <person name="Sanchez-Garcia M."/>
            <person name="Camarero S."/>
            <person name="Miyauchi S."/>
            <person name="Serrano A."/>
            <person name="Linde D."/>
            <person name="Babiker R."/>
            <person name="Drula E."/>
            <person name="Ayuso-Fernandez I."/>
            <person name="Pacheco R."/>
            <person name="Padilla G."/>
            <person name="Ferreira P."/>
            <person name="Barriuso J."/>
            <person name="Kellner H."/>
            <person name="Castanera R."/>
            <person name="Alfaro M."/>
            <person name="Ramirez L."/>
            <person name="Pisabarro A.G."/>
            <person name="Kuo A."/>
            <person name="Tritt A."/>
            <person name="Lipzen A."/>
            <person name="He G."/>
            <person name="Yan M."/>
            <person name="Ng V."/>
            <person name="Cullen D."/>
            <person name="Martin F."/>
            <person name="Rosso M.-N."/>
            <person name="Henrissat B."/>
            <person name="Hibbett D."/>
            <person name="Martinez A.T."/>
            <person name="Grigoriev I.V."/>
        </authorList>
    </citation>
    <scope>NUCLEOTIDE SEQUENCE</scope>
    <source>
        <strain evidence="2">ATCC 90797</strain>
    </source>
</reference>
<comment type="caution">
    <text evidence="2">The sequence shown here is derived from an EMBL/GenBank/DDBJ whole genome shotgun (WGS) entry which is preliminary data.</text>
</comment>
<evidence type="ECO:0000313" key="2">
    <source>
        <dbReference type="EMBL" id="KAF9498234.1"/>
    </source>
</evidence>
<name>A0A9P6DHP2_PLEER</name>
<protein>
    <submittedName>
        <fullName evidence="2">Uncharacterized protein</fullName>
    </submittedName>
</protein>
<feature type="transmembrane region" description="Helical" evidence="1">
    <location>
        <begin position="28"/>
        <end position="45"/>
    </location>
</feature>
<gene>
    <name evidence="2" type="ORF">BDN71DRAFT_1412742</name>
</gene>
<feature type="non-terminal residue" evidence="2">
    <location>
        <position position="122"/>
    </location>
</feature>
<keyword evidence="1" id="KW-0812">Transmembrane</keyword>
<keyword evidence="3" id="KW-1185">Reference proteome</keyword>
<keyword evidence="1" id="KW-0472">Membrane</keyword>
<keyword evidence="1" id="KW-1133">Transmembrane helix</keyword>
<proteinExistence type="predicted"/>
<sequence length="122" mass="14074">MINLWEREMVRMREYMLNDVTSALRKRLLPMVPLYLLYLVCWWFLPLDNDPMAIMFSYPSPPPSTSIPTHPKAGVDLSRSDARRCDAGKTSFCLYALIHASKPDKDRSKNPSSFTAYLLAYP</sequence>